<dbReference type="FunFam" id="1.20.140.10:FF:000001">
    <property type="entry name" value="Acyl-CoA dehydrogenase"/>
    <property type="match status" value="1"/>
</dbReference>
<evidence type="ECO:0000256" key="5">
    <source>
        <dbReference type="ARBA" id="ARBA00022630"/>
    </source>
</evidence>
<dbReference type="InterPro" id="IPR023076">
    <property type="entry name" value="HMG_CoA_Rdtase_CS"/>
</dbReference>
<keyword evidence="7 8" id="KW-0560">Oxidoreductase</keyword>
<dbReference type="Pfam" id="PF02770">
    <property type="entry name" value="Acyl-CoA_dh_M"/>
    <property type="match status" value="1"/>
</dbReference>
<sequence>MTSGYATFTDEHEAFRLTVRKFVDRELKPHAAKWEEAEEFPRELFTKAAELGLLGLKYEEKYGGTNAGFFFEAVAIEELARCGSGGVGAGLVGQATIATGPIHLFGTDAQKQEFLSKAIRGEWIGAFAVTEPDAGSDVAGLKTVAKRDGDGWVLNGSKTYITNGVRADYVIVAAKTDVTKGHKGLSMFLVKKGTPGFTVSKKLKKLGWRASDTAELSFEDVRLPADALLGVEGEGFSQIMGNFQWERLSLALASIGAADDILQSVIEYTKQRSAFGQSIAKFQVTRHKLAEMATDLECARQLTYHALRLHAAGEWALAQTAMAKKLATEMCCRVADASLQLHGGAGYMMEFDIQRHWRDARLGPIGGGTSEIMNEIIARQLGL</sequence>
<feature type="domain" description="Acyl-CoA dehydrogenase/oxidase C-terminal" evidence="9">
    <location>
        <begin position="233"/>
        <end position="381"/>
    </location>
</feature>
<dbReference type="Proteomes" id="UP000249061">
    <property type="component" value="Unassembled WGS sequence"/>
</dbReference>
<organism evidence="12 13">
    <name type="scientific">Archangium gephyra</name>
    <dbReference type="NCBI Taxonomy" id="48"/>
    <lineage>
        <taxon>Bacteria</taxon>
        <taxon>Pseudomonadati</taxon>
        <taxon>Myxococcota</taxon>
        <taxon>Myxococcia</taxon>
        <taxon>Myxococcales</taxon>
        <taxon>Cystobacterineae</taxon>
        <taxon>Archangiaceae</taxon>
        <taxon>Archangium</taxon>
    </lineage>
</organism>
<dbReference type="FunFam" id="2.40.110.10:FF:000001">
    <property type="entry name" value="Acyl-CoA dehydrogenase, mitochondrial"/>
    <property type="match status" value="1"/>
</dbReference>
<dbReference type="SUPFAM" id="SSF56645">
    <property type="entry name" value="Acyl-CoA dehydrogenase NM domain-like"/>
    <property type="match status" value="1"/>
</dbReference>
<dbReference type="SUPFAM" id="SSF47203">
    <property type="entry name" value="Acyl-CoA dehydrogenase C-terminal domain-like"/>
    <property type="match status" value="1"/>
</dbReference>
<keyword evidence="5 8" id="KW-0285">Flavoprotein</keyword>
<feature type="domain" description="Acyl-CoA oxidase/dehydrogenase middle" evidence="10">
    <location>
        <begin position="126"/>
        <end position="221"/>
    </location>
</feature>
<dbReference type="Gene3D" id="1.20.140.10">
    <property type="entry name" value="Butyryl-CoA Dehydrogenase, subunit A, domain 3"/>
    <property type="match status" value="1"/>
</dbReference>
<dbReference type="Gene3D" id="1.10.540.10">
    <property type="entry name" value="Acyl-CoA dehydrogenase/oxidase, N-terminal domain"/>
    <property type="match status" value="1"/>
</dbReference>
<protein>
    <submittedName>
        <fullName evidence="12">Acyl-CoA dehydrogenase</fullName>
    </submittedName>
</protein>
<dbReference type="Pfam" id="PF00441">
    <property type="entry name" value="Acyl-CoA_dh_1"/>
    <property type="match status" value="1"/>
</dbReference>
<evidence type="ECO:0000256" key="6">
    <source>
        <dbReference type="ARBA" id="ARBA00022827"/>
    </source>
</evidence>
<evidence type="ECO:0000256" key="8">
    <source>
        <dbReference type="RuleBase" id="RU362125"/>
    </source>
</evidence>
<dbReference type="FunFam" id="1.10.540.10:FF:000002">
    <property type="entry name" value="Acyl-CoA dehydrogenase FadE19"/>
    <property type="match status" value="1"/>
</dbReference>
<accession>A0A2W5W2V3</accession>
<dbReference type="PANTHER" id="PTHR43884:SF12">
    <property type="entry name" value="ISOVALERYL-COA DEHYDROGENASE, MITOCHONDRIAL-RELATED"/>
    <property type="match status" value="1"/>
</dbReference>
<evidence type="ECO:0000256" key="3">
    <source>
        <dbReference type="ARBA" id="ARBA00009347"/>
    </source>
</evidence>
<name>A0A2W5W2V3_9BACT</name>
<dbReference type="Pfam" id="PF02771">
    <property type="entry name" value="Acyl-CoA_dh_N"/>
    <property type="match status" value="1"/>
</dbReference>
<evidence type="ECO:0000256" key="7">
    <source>
        <dbReference type="ARBA" id="ARBA00023002"/>
    </source>
</evidence>
<dbReference type="InterPro" id="IPR036250">
    <property type="entry name" value="AcylCo_DH-like_C"/>
</dbReference>
<keyword evidence="4" id="KW-0101">Branched-chain amino acid catabolism</keyword>
<dbReference type="PIRSF" id="PIRSF016578">
    <property type="entry name" value="HsaA"/>
    <property type="match status" value="1"/>
</dbReference>
<evidence type="ECO:0000313" key="13">
    <source>
        <dbReference type="Proteomes" id="UP000249061"/>
    </source>
</evidence>
<proteinExistence type="inferred from homology"/>
<dbReference type="EMBL" id="QFQP01000002">
    <property type="protein sequence ID" value="PZR17481.1"/>
    <property type="molecule type" value="Genomic_DNA"/>
</dbReference>
<gene>
    <name evidence="12" type="ORF">DI536_03960</name>
</gene>
<dbReference type="PANTHER" id="PTHR43884">
    <property type="entry name" value="ACYL-COA DEHYDROGENASE"/>
    <property type="match status" value="1"/>
</dbReference>
<feature type="domain" description="Acyl-CoA dehydrogenase/oxidase N-terminal" evidence="11">
    <location>
        <begin position="9"/>
        <end position="122"/>
    </location>
</feature>
<dbReference type="InterPro" id="IPR037069">
    <property type="entry name" value="AcylCoA_DH/ox_N_sf"/>
</dbReference>
<comment type="pathway">
    <text evidence="2">Amino-acid degradation; L-valine degradation.</text>
</comment>
<dbReference type="InterPro" id="IPR006089">
    <property type="entry name" value="Acyl-CoA_DH_CS"/>
</dbReference>
<dbReference type="InterPro" id="IPR009075">
    <property type="entry name" value="AcylCo_DH/oxidase_C"/>
</dbReference>
<evidence type="ECO:0000313" key="12">
    <source>
        <dbReference type="EMBL" id="PZR17481.1"/>
    </source>
</evidence>
<dbReference type="InterPro" id="IPR013786">
    <property type="entry name" value="AcylCoA_DH/ox_N"/>
</dbReference>
<dbReference type="GO" id="GO:0003995">
    <property type="term" value="F:acyl-CoA dehydrogenase activity"/>
    <property type="evidence" value="ECO:0007669"/>
    <property type="project" value="InterPro"/>
</dbReference>
<dbReference type="PROSITE" id="PS00318">
    <property type="entry name" value="HMG_COA_REDUCTASE_2"/>
    <property type="match status" value="1"/>
</dbReference>
<dbReference type="PROSITE" id="PS00072">
    <property type="entry name" value="ACYL_COA_DH_1"/>
    <property type="match status" value="1"/>
</dbReference>
<dbReference type="GO" id="GO:0050660">
    <property type="term" value="F:flavin adenine dinucleotide binding"/>
    <property type="evidence" value="ECO:0007669"/>
    <property type="project" value="InterPro"/>
</dbReference>
<reference evidence="12 13" key="1">
    <citation type="submission" date="2017-08" db="EMBL/GenBank/DDBJ databases">
        <title>Infants hospitalized years apart are colonized by the same room-sourced microbial strains.</title>
        <authorList>
            <person name="Brooks B."/>
            <person name="Olm M.R."/>
            <person name="Firek B.A."/>
            <person name="Baker R."/>
            <person name="Thomas B.C."/>
            <person name="Morowitz M.J."/>
            <person name="Banfield J.F."/>
        </authorList>
    </citation>
    <scope>NUCLEOTIDE SEQUENCE [LARGE SCALE GENOMIC DNA]</scope>
    <source>
        <strain evidence="12">S2_003_000_R2_14</strain>
    </source>
</reference>
<dbReference type="InterPro" id="IPR046373">
    <property type="entry name" value="Acyl-CoA_Oxase/DH_mid-dom_sf"/>
</dbReference>
<evidence type="ECO:0000259" key="10">
    <source>
        <dbReference type="Pfam" id="PF02770"/>
    </source>
</evidence>
<dbReference type="GO" id="GO:0009083">
    <property type="term" value="P:branched-chain amino acid catabolic process"/>
    <property type="evidence" value="ECO:0007669"/>
    <property type="project" value="UniProtKB-KW"/>
</dbReference>
<dbReference type="AlphaFoldDB" id="A0A2W5W2V3"/>
<dbReference type="GO" id="GO:0004420">
    <property type="term" value="F:hydroxymethylglutaryl-CoA reductase (NADPH) activity"/>
    <property type="evidence" value="ECO:0007669"/>
    <property type="project" value="InterPro"/>
</dbReference>
<dbReference type="InterPro" id="IPR006091">
    <property type="entry name" value="Acyl-CoA_Oxase/DH_mid-dom"/>
</dbReference>
<comment type="caution">
    <text evidence="12">The sequence shown here is derived from an EMBL/GenBank/DDBJ whole genome shotgun (WGS) entry which is preliminary data.</text>
</comment>
<evidence type="ECO:0000259" key="11">
    <source>
        <dbReference type="Pfam" id="PF02771"/>
    </source>
</evidence>
<dbReference type="Gene3D" id="2.40.110.10">
    <property type="entry name" value="Butyryl-CoA Dehydrogenase, subunit A, domain 2"/>
    <property type="match status" value="1"/>
</dbReference>
<evidence type="ECO:0000256" key="4">
    <source>
        <dbReference type="ARBA" id="ARBA00022456"/>
    </source>
</evidence>
<evidence type="ECO:0000256" key="2">
    <source>
        <dbReference type="ARBA" id="ARBA00005109"/>
    </source>
</evidence>
<dbReference type="InterPro" id="IPR009100">
    <property type="entry name" value="AcylCoA_DH/oxidase_NM_dom_sf"/>
</dbReference>
<keyword evidence="6 8" id="KW-0274">FAD</keyword>
<dbReference type="PROSITE" id="PS00073">
    <property type="entry name" value="ACYL_COA_DH_2"/>
    <property type="match status" value="1"/>
</dbReference>
<comment type="cofactor">
    <cofactor evidence="1 8">
        <name>FAD</name>
        <dbReference type="ChEBI" id="CHEBI:57692"/>
    </cofactor>
</comment>
<evidence type="ECO:0000259" key="9">
    <source>
        <dbReference type="Pfam" id="PF00441"/>
    </source>
</evidence>
<evidence type="ECO:0000256" key="1">
    <source>
        <dbReference type="ARBA" id="ARBA00001974"/>
    </source>
</evidence>
<comment type="similarity">
    <text evidence="3 8">Belongs to the acyl-CoA dehydrogenase family.</text>
</comment>